<dbReference type="STRING" id="1432307.W9CH66"/>
<dbReference type="GO" id="GO:0005085">
    <property type="term" value="F:guanyl-nucleotide exchange factor activity"/>
    <property type="evidence" value="ECO:0007669"/>
    <property type="project" value="TreeGrafter"/>
</dbReference>
<keyword evidence="3" id="KW-1185">Reference proteome</keyword>
<name>W9CH66_SCLBF</name>
<feature type="compositionally biased region" description="Polar residues" evidence="1">
    <location>
        <begin position="413"/>
        <end position="424"/>
    </location>
</feature>
<evidence type="ECO:0008006" key="4">
    <source>
        <dbReference type="Google" id="ProtNLM"/>
    </source>
</evidence>
<dbReference type="AlphaFoldDB" id="W9CH66"/>
<feature type="compositionally biased region" description="Basic and acidic residues" evidence="1">
    <location>
        <begin position="394"/>
        <end position="406"/>
    </location>
</feature>
<dbReference type="InterPro" id="IPR007681">
    <property type="entry name" value="Mog1"/>
</dbReference>
<dbReference type="GO" id="GO:0031267">
    <property type="term" value="F:small GTPase binding"/>
    <property type="evidence" value="ECO:0007669"/>
    <property type="project" value="TreeGrafter"/>
</dbReference>
<dbReference type="PANTHER" id="PTHR15837:SF5">
    <property type="entry name" value="NYN DOMAIN-CONTAINING PROTEIN"/>
    <property type="match status" value="1"/>
</dbReference>
<evidence type="ECO:0000313" key="2">
    <source>
        <dbReference type="EMBL" id="ESZ94089.1"/>
    </source>
</evidence>
<dbReference type="Proteomes" id="UP000019487">
    <property type="component" value="Unassembled WGS sequence"/>
</dbReference>
<feature type="compositionally biased region" description="Basic residues" evidence="1">
    <location>
        <begin position="20"/>
        <end position="31"/>
    </location>
</feature>
<feature type="region of interest" description="Disordered" evidence="1">
    <location>
        <begin position="379"/>
        <end position="429"/>
    </location>
</feature>
<evidence type="ECO:0000313" key="3">
    <source>
        <dbReference type="Proteomes" id="UP000019487"/>
    </source>
</evidence>
<dbReference type="CDD" id="cd18724">
    <property type="entry name" value="PIN_LabA-like"/>
    <property type="match status" value="1"/>
</dbReference>
<dbReference type="PANTHER" id="PTHR15837">
    <property type="entry name" value="RAN GUANINE NUCLEOTIDE RELEASE FACTOR"/>
    <property type="match status" value="1"/>
</dbReference>
<sequence length="715" mass="79882">MASIIPLILSSSTFSCSRSNSRKSSHTRIKSKLSSSIARRSSHTPYRGYNNSREQLLVPSDHSLVEPIHNYQQEPRPSSLDQHWYCLKSSKSTKSQASNSNKEFGGYYLLAATSRSAPSTETSPRYKRNSAPMASDPGSANANTNNIFGESFESTATDIRDERRRSYGIGGAGNILSSVAPHFLHLHFLMRREEAFCRGLEWVAAKKMGSSEGKGEGTLCVGIEGKHQIDDDDDDDDDEEVIVDPRINYMSELHTTLSWDLTPAIDLFHRLSTPITPSVNDKFSIFDSQHFSPENDSTTADKCAVALGDFTPIWKFLGIDTSTICQDSDFDSYGSIPSFASGGVFSGLDSLPSSATDDSDSPDIFETYVTKTKEVRWNDQVPGSKCPKLKRRSTRDLEKNSKEQASPRRQKLSGISQTDESSGLESELETPSRLKSAGFLTEVPIVISPLYNLAYEEKIMKIARKLSDQYGIDKTTLLNTKTNLQNSTDPDAIHVFVDYSNIMIGFQHALKTVRRIPQWMHTKIDSPFSYRSLAFIMERNRPAARRILAGSKLNHSPVASVFAEAQICGYENNILDRVWKNRELTPRKARRGRGTGYLNGQSSGSETPYSNTATQGYLEQGVDELLHMKLLETIIDYKPSTIVLATGDGAEAEYSAGFFKNVERALMKGWKVELVAWKQGLSHEYQSKAFVQRWKNQFSVICLEDFSEELLATYT</sequence>
<protein>
    <recommendedName>
        <fullName evidence="4">NYN domain-containing protein</fullName>
    </recommendedName>
</protein>
<dbReference type="GO" id="GO:0006606">
    <property type="term" value="P:protein import into nucleus"/>
    <property type="evidence" value="ECO:0007669"/>
    <property type="project" value="TreeGrafter"/>
</dbReference>
<comment type="caution">
    <text evidence="2">The sequence shown here is derived from an EMBL/GenBank/DDBJ whole genome shotgun (WGS) entry which is preliminary data.</text>
</comment>
<dbReference type="Gene3D" id="3.40.50.1010">
    <property type="entry name" value="5'-nuclease"/>
    <property type="match status" value="1"/>
</dbReference>
<feature type="compositionally biased region" description="Polar residues" evidence="1">
    <location>
        <begin position="598"/>
        <end position="612"/>
    </location>
</feature>
<feature type="region of interest" description="Disordered" evidence="1">
    <location>
        <begin position="18"/>
        <end position="52"/>
    </location>
</feature>
<organism evidence="2 3">
    <name type="scientific">Sclerotinia borealis (strain F-4128)</name>
    <dbReference type="NCBI Taxonomy" id="1432307"/>
    <lineage>
        <taxon>Eukaryota</taxon>
        <taxon>Fungi</taxon>
        <taxon>Dikarya</taxon>
        <taxon>Ascomycota</taxon>
        <taxon>Pezizomycotina</taxon>
        <taxon>Leotiomycetes</taxon>
        <taxon>Helotiales</taxon>
        <taxon>Sclerotiniaceae</taxon>
        <taxon>Sclerotinia</taxon>
    </lineage>
</organism>
<proteinExistence type="predicted"/>
<evidence type="ECO:0000256" key="1">
    <source>
        <dbReference type="SAM" id="MobiDB-lite"/>
    </source>
</evidence>
<dbReference type="EMBL" id="AYSA01000268">
    <property type="protein sequence ID" value="ESZ94089.1"/>
    <property type="molecule type" value="Genomic_DNA"/>
</dbReference>
<feature type="region of interest" description="Disordered" evidence="1">
    <location>
        <begin position="116"/>
        <end position="146"/>
    </location>
</feature>
<dbReference type="HOGENOM" id="CLU_386443_0_0_1"/>
<dbReference type="GO" id="GO:0005634">
    <property type="term" value="C:nucleus"/>
    <property type="evidence" value="ECO:0007669"/>
    <property type="project" value="TreeGrafter"/>
</dbReference>
<reference evidence="2 3" key="1">
    <citation type="journal article" date="2014" name="Genome Announc.">
        <title>Draft genome sequence of Sclerotinia borealis, a psychrophilic plant pathogenic fungus.</title>
        <authorList>
            <person name="Mardanov A.V."/>
            <person name="Beletsky A.V."/>
            <person name="Kadnikov V.V."/>
            <person name="Ignatov A.N."/>
            <person name="Ravin N.V."/>
        </authorList>
    </citation>
    <scope>NUCLEOTIDE SEQUENCE [LARGE SCALE GENOMIC DNA]</scope>
    <source>
        <strain evidence="3">F-4157</strain>
    </source>
</reference>
<dbReference type="OrthoDB" id="5590473at2759"/>
<accession>W9CH66</accession>
<gene>
    <name evidence="2" type="ORF">SBOR_5509</name>
</gene>
<feature type="region of interest" description="Disordered" evidence="1">
    <location>
        <begin position="590"/>
        <end position="612"/>
    </location>
</feature>